<evidence type="ECO:0000313" key="1">
    <source>
        <dbReference type="EMBL" id="PON78673.1"/>
    </source>
</evidence>
<dbReference type="Proteomes" id="UP000237105">
    <property type="component" value="Unassembled WGS sequence"/>
</dbReference>
<gene>
    <name evidence="1" type="ORF">PanWU01x14_019310</name>
</gene>
<reference evidence="2" key="1">
    <citation type="submission" date="2016-06" db="EMBL/GenBank/DDBJ databases">
        <title>Parallel loss of symbiosis genes in relatives of nitrogen-fixing non-legume Parasponia.</title>
        <authorList>
            <person name="Van Velzen R."/>
            <person name="Holmer R."/>
            <person name="Bu F."/>
            <person name="Rutten L."/>
            <person name="Van Zeijl A."/>
            <person name="Liu W."/>
            <person name="Santuari L."/>
            <person name="Cao Q."/>
            <person name="Sharma T."/>
            <person name="Shen D."/>
            <person name="Roswanjaya Y."/>
            <person name="Wardhani T."/>
            <person name="Kalhor M.S."/>
            <person name="Jansen J."/>
            <person name="Van den Hoogen J."/>
            <person name="Gungor B."/>
            <person name="Hartog M."/>
            <person name="Hontelez J."/>
            <person name="Verver J."/>
            <person name="Yang W.-C."/>
            <person name="Schijlen E."/>
            <person name="Repin R."/>
            <person name="Schilthuizen M."/>
            <person name="Schranz E."/>
            <person name="Heidstra R."/>
            <person name="Miyata K."/>
            <person name="Fedorova E."/>
            <person name="Kohlen W."/>
            <person name="Bisseling T."/>
            <person name="Smit S."/>
            <person name="Geurts R."/>
        </authorList>
    </citation>
    <scope>NUCLEOTIDE SEQUENCE [LARGE SCALE GENOMIC DNA]</scope>
    <source>
        <strain evidence="2">cv. WU1-14</strain>
    </source>
</reference>
<sequence length="387" mass="43557">MIPAIIRPQTGPVGFVSSQGSSRYIYLNPILSESKIAIFGHFEFMVVVLDSTFGDRTVKILSRFACHRSGVGPDPNWTSYMSNLAILGARNSVKRSVCGIEAPMRKLVFRKRTIEGLELVPDPPGDRQRHLKDSIVWCHYSVEYFENEGVACLSNIVISPSLLQTVQQRSHAAAQPLSGPPTDRRRLAELLRTSAGHLQLPTATRSPATKSPGKAIDAVLTHFGFLAAGDDSGHHSASNRSRWIRIVARIIKIYISQSYTIRIKNCHFWAFRVYGCCSRSDRWIVFLTTFLECIRKMEKFDIYIVWFGDRHENQDRTVKILSRFACHRSGVGPDPNWTSYMSNLAILGARNSVKRSVCGIESPVRKLVFRKRTIEGLELVPDPPGDR</sequence>
<organism evidence="1 2">
    <name type="scientific">Parasponia andersonii</name>
    <name type="common">Sponia andersonii</name>
    <dbReference type="NCBI Taxonomy" id="3476"/>
    <lineage>
        <taxon>Eukaryota</taxon>
        <taxon>Viridiplantae</taxon>
        <taxon>Streptophyta</taxon>
        <taxon>Embryophyta</taxon>
        <taxon>Tracheophyta</taxon>
        <taxon>Spermatophyta</taxon>
        <taxon>Magnoliopsida</taxon>
        <taxon>eudicotyledons</taxon>
        <taxon>Gunneridae</taxon>
        <taxon>Pentapetalae</taxon>
        <taxon>rosids</taxon>
        <taxon>fabids</taxon>
        <taxon>Rosales</taxon>
        <taxon>Cannabaceae</taxon>
        <taxon>Parasponia</taxon>
    </lineage>
</organism>
<dbReference type="EMBL" id="JXTB01000008">
    <property type="protein sequence ID" value="PON78673.1"/>
    <property type="molecule type" value="Genomic_DNA"/>
</dbReference>
<evidence type="ECO:0000313" key="2">
    <source>
        <dbReference type="Proteomes" id="UP000237105"/>
    </source>
</evidence>
<comment type="caution">
    <text evidence="1">The sequence shown here is derived from an EMBL/GenBank/DDBJ whole genome shotgun (WGS) entry which is preliminary data.</text>
</comment>
<keyword evidence="2" id="KW-1185">Reference proteome</keyword>
<proteinExistence type="predicted"/>
<name>A0A2P5DZI5_PARAD</name>
<protein>
    <submittedName>
        <fullName evidence="1">Uncharacterized protein</fullName>
    </submittedName>
</protein>
<accession>A0A2P5DZI5</accession>
<dbReference type="AlphaFoldDB" id="A0A2P5DZI5"/>